<comment type="subcellular location">
    <subcellularLocation>
        <location evidence="1">Cell membrane</location>
        <topology evidence="1">Multi-pass membrane protein</topology>
    </subcellularLocation>
</comment>
<dbReference type="GO" id="GO:0022857">
    <property type="term" value="F:transmembrane transporter activity"/>
    <property type="evidence" value="ECO:0007669"/>
    <property type="project" value="InterPro"/>
</dbReference>
<dbReference type="Gene3D" id="1.20.1250.20">
    <property type="entry name" value="MFS general substrate transporter like domains"/>
    <property type="match status" value="1"/>
</dbReference>
<feature type="transmembrane region" description="Helical" evidence="6">
    <location>
        <begin position="200"/>
        <end position="223"/>
    </location>
</feature>
<dbReference type="InterPro" id="IPR020846">
    <property type="entry name" value="MFS_dom"/>
</dbReference>
<dbReference type="PANTHER" id="PTHR43124">
    <property type="entry name" value="PURINE EFFLUX PUMP PBUE"/>
    <property type="match status" value="1"/>
</dbReference>
<evidence type="ECO:0000256" key="5">
    <source>
        <dbReference type="ARBA" id="ARBA00023136"/>
    </source>
</evidence>
<feature type="transmembrane region" description="Helical" evidence="6">
    <location>
        <begin position="354"/>
        <end position="375"/>
    </location>
</feature>
<evidence type="ECO:0000256" key="1">
    <source>
        <dbReference type="ARBA" id="ARBA00004651"/>
    </source>
</evidence>
<protein>
    <submittedName>
        <fullName evidence="8">MFS transporter</fullName>
    </submittedName>
</protein>
<keyword evidence="3 6" id="KW-0812">Transmembrane</keyword>
<feature type="transmembrane region" description="Helical" evidence="6">
    <location>
        <begin position="100"/>
        <end position="121"/>
    </location>
</feature>
<reference evidence="8 9" key="1">
    <citation type="submission" date="2018-07" db="EMBL/GenBank/DDBJ databases">
        <title>Arthrobacter sp. nov., isolated from raw cow's milk with high bacterial count.</title>
        <authorList>
            <person name="Hahne J."/>
            <person name="Isele D."/>
            <person name="Lipski A."/>
        </authorList>
    </citation>
    <scope>NUCLEOTIDE SEQUENCE [LARGE SCALE GENOMIC DNA]</scope>
    <source>
        <strain evidence="8 9">JZ R-183</strain>
    </source>
</reference>
<keyword evidence="2" id="KW-1003">Cell membrane</keyword>
<dbReference type="CDD" id="cd17324">
    <property type="entry name" value="MFS_NepI_like"/>
    <property type="match status" value="1"/>
</dbReference>
<comment type="caution">
    <text evidence="8">The sequence shown here is derived from an EMBL/GenBank/DDBJ whole genome shotgun (WGS) entry which is preliminary data.</text>
</comment>
<feature type="transmembrane region" description="Helical" evidence="6">
    <location>
        <begin position="160"/>
        <end position="179"/>
    </location>
</feature>
<dbReference type="InterPro" id="IPR011701">
    <property type="entry name" value="MFS"/>
</dbReference>
<accession>A0A496PFK5</accession>
<feature type="transmembrane region" description="Helical" evidence="6">
    <location>
        <begin position="133"/>
        <end position="154"/>
    </location>
</feature>
<dbReference type="EMBL" id="QQXL01000009">
    <property type="protein sequence ID" value="RKW69522.1"/>
    <property type="molecule type" value="Genomic_DNA"/>
</dbReference>
<evidence type="ECO:0000256" key="6">
    <source>
        <dbReference type="SAM" id="Phobius"/>
    </source>
</evidence>
<dbReference type="Pfam" id="PF07690">
    <property type="entry name" value="MFS_1"/>
    <property type="match status" value="1"/>
</dbReference>
<dbReference type="InterPro" id="IPR050189">
    <property type="entry name" value="MFS_Efflux_Transporters"/>
</dbReference>
<feature type="domain" description="Major facilitator superfamily (MFS) profile" evidence="7">
    <location>
        <begin position="1"/>
        <end position="379"/>
    </location>
</feature>
<feature type="transmembrane region" description="Helical" evidence="6">
    <location>
        <begin position="71"/>
        <end position="94"/>
    </location>
</feature>
<evidence type="ECO:0000256" key="2">
    <source>
        <dbReference type="ARBA" id="ARBA00022475"/>
    </source>
</evidence>
<evidence type="ECO:0000259" key="7">
    <source>
        <dbReference type="PROSITE" id="PS50850"/>
    </source>
</evidence>
<feature type="transmembrane region" description="Helical" evidence="6">
    <location>
        <begin position="326"/>
        <end position="348"/>
    </location>
</feature>
<organism evidence="8 9">
    <name type="scientific">Galactobacter caseinivorans</name>
    <dbReference type="NCBI Taxonomy" id="2676123"/>
    <lineage>
        <taxon>Bacteria</taxon>
        <taxon>Bacillati</taxon>
        <taxon>Actinomycetota</taxon>
        <taxon>Actinomycetes</taxon>
        <taxon>Micrococcales</taxon>
        <taxon>Micrococcaceae</taxon>
        <taxon>Galactobacter</taxon>
    </lineage>
</organism>
<dbReference type="InterPro" id="IPR036259">
    <property type="entry name" value="MFS_trans_sf"/>
</dbReference>
<keyword evidence="5 6" id="KW-0472">Membrane</keyword>
<evidence type="ECO:0000256" key="3">
    <source>
        <dbReference type="ARBA" id="ARBA00022692"/>
    </source>
</evidence>
<evidence type="ECO:0000256" key="4">
    <source>
        <dbReference type="ARBA" id="ARBA00022989"/>
    </source>
</evidence>
<evidence type="ECO:0000313" key="9">
    <source>
        <dbReference type="Proteomes" id="UP000273119"/>
    </source>
</evidence>
<keyword evidence="9" id="KW-1185">Reference proteome</keyword>
<dbReference type="SUPFAM" id="SSF103473">
    <property type="entry name" value="MFS general substrate transporter"/>
    <property type="match status" value="1"/>
</dbReference>
<gene>
    <name evidence="8" type="ORF">DWQ67_13200</name>
</gene>
<name>A0A496PFK5_9MICC</name>
<dbReference type="Proteomes" id="UP000273119">
    <property type="component" value="Unassembled WGS sequence"/>
</dbReference>
<dbReference type="GO" id="GO:0005886">
    <property type="term" value="C:plasma membrane"/>
    <property type="evidence" value="ECO:0007669"/>
    <property type="project" value="UniProtKB-SubCell"/>
</dbReference>
<sequence>MNPLGLAVMMLTSFVLVVAEFIPSGILTPMAQSLGVTPGQAGQTVTVTAFVGFLVAPTVAALVPRMDRRKLLVILALVAAVSNLGVALAPNLWLVLAARVLLGAALSGFWAMSMAVASSLASPDRLGRAMSRVTLGTSVATVAGVPIAVVISTFADWRVIFVGAAVLSVLAALLLRLVLPPVPATPGTGLRQLIDTLRRPGIRLGLLGHVLTVLGQIAAYTFMRLALERVDGITPTSLALLLVLYGVGGFAGNIIVGRLVDRHLIAMAYGVPGLIALGVFAVALLPGSLAAVAIAVLLWGAGFGAWLVVINTWIGRTAPDRLESGGGLVVTGFQLAIMLGAALGGLVVDAAGVVPTFLAAGVILAAGSVLFGAAARSTQR</sequence>
<dbReference type="PANTHER" id="PTHR43124:SF5">
    <property type="entry name" value="PURINE RIBONUCLEOSIDE EFFLUX PUMP NEPI"/>
    <property type="match status" value="1"/>
</dbReference>
<dbReference type="AlphaFoldDB" id="A0A496PFK5"/>
<evidence type="ECO:0000313" key="8">
    <source>
        <dbReference type="EMBL" id="RKW69522.1"/>
    </source>
</evidence>
<keyword evidence="4 6" id="KW-1133">Transmembrane helix</keyword>
<feature type="transmembrane region" description="Helical" evidence="6">
    <location>
        <begin position="264"/>
        <end position="285"/>
    </location>
</feature>
<proteinExistence type="predicted"/>
<dbReference type="PROSITE" id="PS50850">
    <property type="entry name" value="MFS"/>
    <property type="match status" value="1"/>
</dbReference>
<feature type="transmembrane region" description="Helical" evidence="6">
    <location>
        <begin position="235"/>
        <end position="257"/>
    </location>
</feature>
<feature type="transmembrane region" description="Helical" evidence="6">
    <location>
        <begin position="43"/>
        <end position="64"/>
    </location>
</feature>
<feature type="transmembrane region" description="Helical" evidence="6">
    <location>
        <begin position="291"/>
        <end position="314"/>
    </location>
</feature>